<dbReference type="EMBL" id="SDMP01000011">
    <property type="protein sequence ID" value="RYR31669.1"/>
    <property type="molecule type" value="Genomic_DNA"/>
</dbReference>
<dbReference type="Proteomes" id="UP000289738">
    <property type="component" value="Chromosome B01"/>
</dbReference>
<evidence type="ECO:0000313" key="2">
    <source>
        <dbReference type="EMBL" id="RYR31669.1"/>
    </source>
</evidence>
<keyword evidence="1" id="KW-0472">Membrane</keyword>
<feature type="transmembrane region" description="Helical" evidence="1">
    <location>
        <begin position="41"/>
        <end position="64"/>
    </location>
</feature>
<comment type="caution">
    <text evidence="2">The sequence shown here is derived from an EMBL/GenBank/DDBJ whole genome shotgun (WGS) entry which is preliminary data.</text>
</comment>
<name>A0A445AZ21_ARAHY</name>
<evidence type="ECO:0000313" key="3">
    <source>
        <dbReference type="Proteomes" id="UP000289738"/>
    </source>
</evidence>
<keyword evidence="3" id="KW-1185">Reference proteome</keyword>
<protein>
    <submittedName>
        <fullName evidence="2">Uncharacterized protein</fullName>
    </submittedName>
</protein>
<proteinExistence type="predicted"/>
<evidence type="ECO:0000256" key="1">
    <source>
        <dbReference type="SAM" id="Phobius"/>
    </source>
</evidence>
<sequence>MMLLFMTHVKLPFSQCALLKALFLLKLGINKFKMKQNVSNIWALMGSAEPNGIFIVLLFASASLEI</sequence>
<keyword evidence="1" id="KW-1133">Transmembrane helix</keyword>
<gene>
    <name evidence="2" type="ORF">Ahy_B01g056531</name>
</gene>
<dbReference type="AlphaFoldDB" id="A0A445AZ21"/>
<accession>A0A445AZ21</accession>
<keyword evidence="1" id="KW-0812">Transmembrane</keyword>
<reference evidence="2 3" key="1">
    <citation type="submission" date="2019-01" db="EMBL/GenBank/DDBJ databases">
        <title>Sequencing of cultivated peanut Arachis hypogaea provides insights into genome evolution and oil improvement.</title>
        <authorList>
            <person name="Chen X."/>
        </authorList>
    </citation>
    <scope>NUCLEOTIDE SEQUENCE [LARGE SCALE GENOMIC DNA]</scope>
    <source>
        <strain evidence="3">cv. Fuhuasheng</strain>
        <tissue evidence="2">Leaves</tissue>
    </source>
</reference>
<organism evidence="2 3">
    <name type="scientific">Arachis hypogaea</name>
    <name type="common">Peanut</name>
    <dbReference type="NCBI Taxonomy" id="3818"/>
    <lineage>
        <taxon>Eukaryota</taxon>
        <taxon>Viridiplantae</taxon>
        <taxon>Streptophyta</taxon>
        <taxon>Embryophyta</taxon>
        <taxon>Tracheophyta</taxon>
        <taxon>Spermatophyta</taxon>
        <taxon>Magnoliopsida</taxon>
        <taxon>eudicotyledons</taxon>
        <taxon>Gunneridae</taxon>
        <taxon>Pentapetalae</taxon>
        <taxon>rosids</taxon>
        <taxon>fabids</taxon>
        <taxon>Fabales</taxon>
        <taxon>Fabaceae</taxon>
        <taxon>Papilionoideae</taxon>
        <taxon>50 kb inversion clade</taxon>
        <taxon>dalbergioids sensu lato</taxon>
        <taxon>Dalbergieae</taxon>
        <taxon>Pterocarpus clade</taxon>
        <taxon>Arachis</taxon>
    </lineage>
</organism>